<dbReference type="GO" id="GO:0005886">
    <property type="term" value="C:plasma membrane"/>
    <property type="evidence" value="ECO:0007669"/>
    <property type="project" value="UniProtKB-ARBA"/>
</dbReference>
<dbReference type="AlphaFoldDB" id="A0A4Q8ACL5"/>
<keyword evidence="7" id="KW-1185">Reference proteome</keyword>
<evidence type="ECO:0000256" key="1">
    <source>
        <dbReference type="ARBA" id="ARBA00004141"/>
    </source>
</evidence>
<comment type="caution">
    <text evidence="6">The sequence shown here is derived from an EMBL/GenBank/DDBJ whole genome shotgun (WGS) entry which is preliminary data.</text>
</comment>
<proteinExistence type="predicted"/>
<name>A0A4Q8ACL5_9MICC</name>
<accession>A0A4Q8ACL5</accession>
<protein>
    <submittedName>
        <fullName evidence="6">Biotin transport system permease protein</fullName>
    </submittedName>
</protein>
<keyword evidence="4 5" id="KW-0472">Membrane</keyword>
<dbReference type="RefSeq" id="WP_130449509.1">
    <property type="nucleotide sequence ID" value="NZ_SHLA01000001.1"/>
</dbReference>
<dbReference type="CDD" id="cd16914">
    <property type="entry name" value="EcfT"/>
    <property type="match status" value="1"/>
</dbReference>
<comment type="subcellular location">
    <subcellularLocation>
        <location evidence="1">Membrane</location>
        <topology evidence="1">Multi-pass membrane protein</topology>
    </subcellularLocation>
</comment>
<keyword evidence="3 5" id="KW-1133">Transmembrane helix</keyword>
<feature type="transmembrane region" description="Helical" evidence="5">
    <location>
        <begin position="72"/>
        <end position="89"/>
    </location>
</feature>
<sequence length="216" mass="22897">MRGRMMTLGLAIPGRSPVHRAPLWAKYLLVVAVAVGAITWREAPVALGLIGLSVVLYAAAGRRVLRHWADPLRYLWWMFAILGVHQWWLATSDGATGFDAVARAVAIIGGMLAALQAARLLLLTTELTVLMDGLGRALRPLRHVGIDPEALSLGVSLMLRSIPAIAASAVEVGDAARARGIGRNPVALAGPVVVSAIDYAHRTGDALAARGLLDRE</sequence>
<evidence type="ECO:0000256" key="2">
    <source>
        <dbReference type="ARBA" id="ARBA00022692"/>
    </source>
</evidence>
<dbReference type="Pfam" id="PF02361">
    <property type="entry name" value="CbiQ"/>
    <property type="match status" value="1"/>
</dbReference>
<evidence type="ECO:0000256" key="5">
    <source>
        <dbReference type="SAM" id="Phobius"/>
    </source>
</evidence>
<feature type="transmembrane region" description="Helical" evidence="5">
    <location>
        <begin position="21"/>
        <end position="40"/>
    </location>
</feature>
<feature type="transmembrane region" description="Helical" evidence="5">
    <location>
        <begin position="46"/>
        <end position="65"/>
    </location>
</feature>
<dbReference type="OrthoDB" id="509049at2"/>
<dbReference type="Proteomes" id="UP000292685">
    <property type="component" value="Unassembled WGS sequence"/>
</dbReference>
<gene>
    <name evidence="6" type="ORF">EV380_0802</name>
</gene>
<keyword evidence="2 5" id="KW-0812">Transmembrane</keyword>
<evidence type="ECO:0000313" key="7">
    <source>
        <dbReference type="Proteomes" id="UP000292685"/>
    </source>
</evidence>
<dbReference type="InterPro" id="IPR003339">
    <property type="entry name" value="ABC/ECF_trnsptr_transmembrane"/>
</dbReference>
<evidence type="ECO:0000256" key="3">
    <source>
        <dbReference type="ARBA" id="ARBA00022989"/>
    </source>
</evidence>
<evidence type="ECO:0000256" key="4">
    <source>
        <dbReference type="ARBA" id="ARBA00023136"/>
    </source>
</evidence>
<organism evidence="6 7">
    <name type="scientific">Zhihengliuella halotolerans</name>
    <dbReference type="NCBI Taxonomy" id="370736"/>
    <lineage>
        <taxon>Bacteria</taxon>
        <taxon>Bacillati</taxon>
        <taxon>Actinomycetota</taxon>
        <taxon>Actinomycetes</taxon>
        <taxon>Micrococcales</taxon>
        <taxon>Micrococcaceae</taxon>
        <taxon>Zhihengliuella</taxon>
    </lineage>
</organism>
<dbReference type="EMBL" id="SHLA01000001">
    <property type="protein sequence ID" value="RZU61239.1"/>
    <property type="molecule type" value="Genomic_DNA"/>
</dbReference>
<feature type="transmembrane region" description="Helical" evidence="5">
    <location>
        <begin position="101"/>
        <end position="122"/>
    </location>
</feature>
<evidence type="ECO:0000313" key="6">
    <source>
        <dbReference type="EMBL" id="RZU61239.1"/>
    </source>
</evidence>
<reference evidence="6 7" key="1">
    <citation type="submission" date="2019-02" db="EMBL/GenBank/DDBJ databases">
        <title>Sequencing the genomes of 1000 actinobacteria strains.</title>
        <authorList>
            <person name="Klenk H.-P."/>
        </authorList>
    </citation>
    <scope>NUCLEOTIDE SEQUENCE [LARGE SCALE GENOMIC DNA]</scope>
    <source>
        <strain evidence="6 7">DSM 17364</strain>
    </source>
</reference>